<dbReference type="AlphaFoldDB" id="A0A809RIX3"/>
<gene>
    <name evidence="2" type="ORF">SFSGTM_22540</name>
</gene>
<name>A0A809RIX3_9PROT</name>
<dbReference type="RefSeq" id="WP_162085314.1">
    <property type="nucleotide sequence ID" value="NZ_AP021881.1"/>
</dbReference>
<protein>
    <submittedName>
        <fullName evidence="2">Uncharacterized protein</fullName>
    </submittedName>
</protein>
<feature type="signal peptide" evidence="1">
    <location>
        <begin position="1"/>
        <end position="42"/>
    </location>
</feature>
<evidence type="ECO:0000256" key="1">
    <source>
        <dbReference type="SAM" id="SignalP"/>
    </source>
</evidence>
<reference evidence="3" key="1">
    <citation type="submission" date="2019-11" db="EMBL/GenBank/DDBJ databases">
        <title>Isolation and characterization of a novel species in the genus Sulfuriferula.</title>
        <authorList>
            <person name="Mochizuki J."/>
            <person name="Kojima H."/>
            <person name="Fukui M."/>
        </authorList>
    </citation>
    <scope>NUCLEOTIDE SEQUENCE [LARGE SCALE GENOMIC DNA]</scope>
    <source>
        <strain evidence="3">SGTM</strain>
    </source>
</reference>
<organism evidence="2 3">
    <name type="scientific">Sulfuriferula nivalis</name>
    <dbReference type="NCBI Taxonomy" id="2675298"/>
    <lineage>
        <taxon>Bacteria</taxon>
        <taxon>Pseudomonadati</taxon>
        <taxon>Pseudomonadota</taxon>
        <taxon>Betaproteobacteria</taxon>
        <taxon>Nitrosomonadales</taxon>
        <taxon>Sulfuricellaceae</taxon>
        <taxon>Sulfuriferula</taxon>
    </lineage>
</organism>
<evidence type="ECO:0000313" key="3">
    <source>
        <dbReference type="Proteomes" id="UP000463939"/>
    </source>
</evidence>
<feature type="chain" id="PRO_5032582235" evidence="1">
    <location>
        <begin position="43"/>
        <end position="206"/>
    </location>
</feature>
<dbReference type="EMBL" id="AP021881">
    <property type="protein sequence ID" value="BBP01546.1"/>
    <property type="molecule type" value="Genomic_DNA"/>
</dbReference>
<keyword evidence="1" id="KW-0732">Signal</keyword>
<dbReference type="KEGG" id="sniv:SFSGTM_22540"/>
<accession>A0A809RIX3</accession>
<sequence length="206" mass="22895">MNQIKTTSNYSNRPLNPKHLFANALQILLPLSLLLATANIHAAERDTYESNGISFSISVRTPDQIRAFYTGRGFPEAAIAELTSKCLLTIGVRNHRKDIVWMEPAKWEFTTMHGTKVLRISRDAWDKRWAEQNIPLANRATFGWTQLPESRDLYPDETAGGNIAIQPPSEPFTVTASFDTSEDRSGAPVTFQSAPLTCGTLSGTQQ</sequence>
<proteinExistence type="predicted"/>
<keyword evidence="3" id="KW-1185">Reference proteome</keyword>
<dbReference type="Proteomes" id="UP000463939">
    <property type="component" value="Chromosome"/>
</dbReference>
<evidence type="ECO:0000313" key="2">
    <source>
        <dbReference type="EMBL" id="BBP01546.1"/>
    </source>
</evidence>